<dbReference type="PANTHER" id="PTHR35530">
    <property type="entry name" value="TAUTOMERASE-RELATED"/>
    <property type="match status" value="1"/>
</dbReference>
<dbReference type="Gene3D" id="3.30.429.10">
    <property type="entry name" value="Macrophage Migration Inhibitory Factor"/>
    <property type="match status" value="2"/>
</dbReference>
<protein>
    <submittedName>
        <fullName evidence="1">4-oxalocrotonate tautomerase</fullName>
    </submittedName>
</protein>
<comment type="caution">
    <text evidence="1">The sequence shown here is derived from an EMBL/GenBank/DDBJ whole genome shotgun (WGS) entry which is preliminary data.</text>
</comment>
<dbReference type="EMBL" id="JELX01000828">
    <property type="protein sequence ID" value="KYF61148.1"/>
    <property type="molecule type" value="Genomic_DNA"/>
</dbReference>
<dbReference type="AlphaFoldDB" id="A0A150Q0K2"/>
<gene>
    <name evidence="1" type="ORF">BE04_37785</name>
</gene>
<accession>A0A150Q0K2</accession>
<name>A0A150Q0K2_SORCE</name>
<reference evidence="1 2" key="1">
    <citation type="submission" date="2014-02" db="EMBL/GenBank/DDBJ databases">
        <title>The small core and large imbalanced accessory genome model reveals a collaborative survival strategy of Sorangium cellulosum strains in nature.</title>
        <authorList>
            <person name="Han K."/>
            <person name="Peng R."/>
            <person name="Blom J."/>
            <person name="Li Y.-Z."/>
        </authorList>
    </citation>
    <scope>NUCLEOTIDE SEQUENCE [LARGE SCALE GENOMIC DNA]</scope>
    <source>
        <strain evidence="1 2">So0157-18</strain>
    </source>
</reference>
<dbReference type="Proteomes" id="UP000075604">
    <property type="component" value="Unassembled WGS sequence"/>
</dbReference>
<evidence type="ECO:0000313" key="1">
    <source>
        <dbReference type="EMBL" id="KYF61148.1"/>
    </source>
</evidence>
<dbReference type="SUPFAM" id="SSF55331">
    <property type="entry name" value="Tautomerase/MIF"/>
    <property type="match status" value="1"/>
</dbReference>
<proteinExistence type="predicted"/>
<evidence type="ECO:0000313" key="2">
    <source>
        <dbReference type="Proteomes" id="UP000075604"/>
    </source>
</evidence>
<dbReference type="InterPro" id="IPR014347">
    <property type="entry name" value="Tautomerase/MIF_sf"/>
</dbReference>
<organism evidence="1 2">
    <name type="scientific">Sorangium cellulosum</name>
    <name type="common">Polyangium cellulosum</name>
    <dbReference type="NCBI Taxonomy" id="56"/>
    <lineage>
        <taxon>Bacteria</taxon>
        <taxon>Pseudomonadati</taxon>
        <taxon>Myxococcota</taxon>
        <taxon>Polyangia</taxon>
        <taxon>Polyangiales</taxon>
        <taxon>Polyangiaceae</taxon>
        <taxon>Sorangium</taxon>
    </lineage>
</organism>
<dbReference type="PANTHER" id="PTHR35530:SF1">
    <property type="entry name" value="2-HYDROXYMUCONATE TAUTOMERASE"/>
    <property type="match status" value="1"/>
</dbReference>
<sequence length="131" mass="14485">MPYIHIQISGPADDALAQRTAAAASALTAQILHKDPSLTAVVIDFIEPSRWFVAGRALARQGARSYHWMVSITDEINTKAEKAAYLRAVHEAMRELLGEVAEHSYIHIADLRASAYGYGGLTQEHRYQRPA</sequence>